<evidence type="ECO:0000313" key="2">
    <source>
        <dbReference type="Proteomes" id="UP000789702"/>
    </source>
</evidence>
<sequence length="76" mass="8935">MPKRKNKVYQMLQKYNNKRSRQAKKKQKKNIAKGIFAENICDVDVFAEDVFSDDISAESSEFDEDKSKSKLEEKEE</sequence>
<protein>
    <submittedName>
        <fullName evidence="1">14126_t:CDS:1</fullName>
    </submittedName>
</protein>
<dbReference type="Proteomes" id="UP000789702">
    <property type="component" value="Unassembled WGS sequence"/>
</dbReference>
<keyword evidence="2" id="KW-1185">Reference proteome</keyword>
<comment type="caution">
    <text evidence="1">The sequence shown here is derived from an EMBL/GenBank/DDBJ whole genome shotgun (WGS) entry which is preliminary data.</text>
</comment>
<proteinExistence type="predicted"/>
<gene>
    <name evidence="1" type="ORF">DHETER_LOCUS5534</name>
</gene>
<evidence type="ECO:0000313" key="1">
    <source>
        <dbReference type="EMBL" id="CAG8558427.1"/>
    </source>
</evidence>
<dbReference type="EMBL" id="CAJVPU010006245">
    <property type="protein sequence ID" value="CAG8558427.1"/>
    <property type="molecule type" value="Genomic_DNA"/>
</dbReference>
<feature type="non-terminal residue" evidence="1">
    <location>
        <position position="76"/>
    </location>
</feature>
<accession>A0ACA9M0H7</accession>
<name>A0ACA9M0H7_9GLOM</name>
<organism evidence="1 2">
    <name type="scientific">Dentiscutata heterogama</name>
    <dbReference type="NCBI Taxonomy" id="1316150"/>
    <lineage>
        <taxon>Eukaryota</taxon>
        <taxon>Fungi</taxon>
        <taxon>Fungi incertae sedis</taxon>
        <taxon>Mucoromycota</taxon>
        <taxon>Glomeromycotina</taxon>
        <taxon>Glomeromycetes</taxon>
        <taxon>Diversisporales</taxon>
        <taxon>Gigasporaceae</taxon>
        <taxon>Dentiscutata</taxon>
    </lineage>
</organism>
<reference evidence="1" key="1">
    <citation type="submission" date="2021-06" db="EMBL/GenBank/DDBJ databases">
        <authorList>
            <person name="Kallberg Y."/>
            <person name="Tangrot J."/>
            <person name="Rosling A."/>
        </authorList>
    </citation>
    <scope>NUCLEOTIDE SEQUENCE</scope>
    <source>
        <strain evidence="1">IL203A</strain>
    </source>
</reference>